<proteinExistence type="predicted"/>
<evidence type="ECO:0000259" key="5">
    <source>
        <dbReference type="PROSITE" id="PS50937"/>
    </source>
</evidence>
<evidence type="ECO:0000256" key="2">
    <source>
        <dbReference type="ARBA" id="ARBA00023015"/>
    </source>
</evidence>
<dbReference type="PANTHER" id="PTHR30204">
    <property type="entry name" value="REDOX-CYCLING DRUG-SENSING TRANSCRIPTIONAL ACTIVATOR SOXR"/>
    <property type="match status" value="1"/>
</dbReference>
<evidence type="ECO:0000256" key="1">
    <source>
        <dbReference type="ARBA" id="ARBA00022491"/>
    </source>
</evidence>
<dbReference type="RefSeq" id="WP_305024922.1">
    <property type="nucleotide sequence ID" value="NZ_JAUQTB010000009.1"/>
</dbReference>
<dbReference type="SMART" id="SM00422">
    <property type="entry name" value="HTH_MERR"/>
    <property type="match status" value="1"/>
</dbReference>
<protein>
    <submittedName>
        <fullName evidence="6">MerR family transcriptional regulator</fullName>
    </submittedName>
</protein>
<dbReference type="Pfam" id="PF13411">
    <property type="entry name" value="MerR_1"/>
    <property type="match status" value="1"/>
</dbReference>
<dbReference type="PROSITE" id="PS50937">
    <property type="entry name" value="HTH_MERR_2"/>
    <property type="match status" value="1"/>
</dbReference>
<comment type="caution">
    <text evidence="6">The sequence shown here is derived from an EMBL/GenBank/DDBJ whole genome shotgun (WGS) entry which is preliminary data.</text>
</comment>
<evidence type="ECO:0000313" key="7">
    <source>
        <dbReference type="Proteomes" id="UP001240171"/>
    </source>
</evidence>
<dbReference type="PRINTS" id="PR00040">
    <property type="entry name" value="HTHMERR"/>
</dbReference>
<dbReference type="InterPro" id="IPR047057">
    <property type="entry name" value="MerR_fam"/>
</dbReference>
<evidence type="ECO:0000256" key="4">
    <source>
        <dbReference type="ARBA" id="ARBA00023163"/>
    </source>
</evidence>
<keyword evidence="3" id="KW-0238">DNA-binding</keyword>
<dbReference type="PANTHER" id="PTHR30204:SF69">
    <property type="entry name" value="MERR-FAMILY TRANSCRIPTIONAL REGULATOR"/>
    <property type="match status" value="1"/>
</dbReference>
<keyword evidence="1" id="KW-0678">Repressor</keyword>
<dbReference type="InterPro" id="IPR009061">
    <property type="entry name" value="DNA-bd_dom_put_sf"/>
</dbReference>
<name>A0ABT9CIE1_9BACL</name>
<feature type="domain" description="HTH merR-type" evidence="5">
    <location>
        <begin position="4"/>
        <end position="73"/>
    </location>
</feature>
<gene>
    <name evidence="6" type="ORF">Q5741_14950</name>
</gene>
<keyword evidence="4" id="KW-0804">Transcription</keyword>
<dbReference type="Gene3D" id="1.10.1660.10">
    <property type="match status" value="1"/>
</dbReference>
<dbReference type="EMBL" id="JAUQTB010000009">
    <property type="protein sequence ID" value="MDO7907707.1"/>
    <property type="molecule type" value="Genomic_DNA"/>
</dbReference>
<keyword evidence="7" id="KW-1185">Reference proteome</keyword>
<organism evidence="6 7">
    <name type="scientific">Paenibacillus lacisoli</name>
    <dbReference type="NCBI Taxonomy" id="3064525"/>
    <lineage>
        <taxon>Bacteria</taxon>
        <taxon>Bacillati</taxon>
        <taxon>Bacillota</taxon>
        <taxon>Bacilli</taxon>
        <taxon>Bacillales</taxon>
        <taxon>Paenibacillaceae</taxon>
        <taxon>Paenibacillus</taxon>
    </lineage>
</organism>
<keyword evidence="2" id="KW-0805">Transcription regulation</keyword>
<evidence type="ECO:0000313" key="6">
    <source>
        <dbReference type="EMBL" id="MDO7907707.1"/>
    </source>
</evidence>
<sequence>MKKEISISELAKLMRVSVHQIRYFEEKGVLFPAYIDENQYRMYGIDEIYRLSHILLLRKAGLSVQAIRHWYDEGTPDDMQQLLLESVYQIEAELDRLRDLSGLIHKVLNDYERFGDRAPSFQVIQREPLVLSSWFETDFNTELDARMLAQQGDTQPGLFETDIHYVYEEECLRRVRLCTKAIDMDGDVVLPAGEYLSCRFSIHDEEELKQHFDQFQAFGDQSPFVLTGPRILVEKSYLSLFTRESLHYELLARVDRSVGNAAEREEKR</sequence>
<evidence type="ECO:0000256" key="3">
    <source>
        <dbReference type="ARBA" id="ARBA00023125"/>
    </source>
</evidence>
<dbReference type="InterPro" id="IPR000551">
    <property type="entry name" value="MerR-type_HTH_dom"/>
</dbReference>
<reference evidence="6 7" key="1">
    <citation type="submission" date="2023-07" db="EMBL/GenBank/DDBJ databases">
        <title>Paenibacillus sp. JX-17 nov. isolated from soil.</title>
        <authorList>
            <person name="Wan Y."/>
            <person name="Liu B."/>
        </authorList>
    </citation>
    <scope>NUCLEOTIDE SEQUENCE [LARGE SCALE GENOMIC DNA]</scope>
    <source>
        <strain evidence="6 7">JX-17</strain>
    </source>
</reference>
<dbReference type="Proteomes" id="UP001240171">
    <property type="component" value="Unassembled WGS sequence"/>
</dbReference>
<accession>A0ABT9CIE1</accession>
<dbReference type="SUPFAM" id="SSF46955">
    <property type="entry name" value="Putative DNA-binding domain"/>
    <property type="match status" value="1"/>
</dbReference>